<dbReference type="SUPFAM" id="SSF54189">
    <property type="entry name" value="Ribosomal proteins S24e, L23 and L15e"/>
    <property type="match status" value="1"/>
</dbReference>
<keyword evidence="6" id="KW-1185">Reference proteome</keyword>
<proteinExistence type="inferred from homology"/>
<dbReference type="InterPro" id="IPR012678">
    <property type="entry name" value="Ribosomal_uL23/eL15/eS24_sf"/>
</dbReference>
<keyword evidence="4" id="KW-0694">RNA-binding</keyword>
<dbReference type="Proteomes" id="UP001634747">
    <property type="component" value="Unassembled WGS sequence"/>
</dbReference>
<gene>
    <name evidence="4" type="primary">rplW</name>
    <name evidence="5" type="ORF">ACK2TP_13275</name>
</gene>
<comment type="similarity">
    <text evidence="1 4">Belongs to the universal ribosomal protein uL23 family.</text>
</comment>
<dbReference type="EMBL" id="JBJYXY010000001">
    <property type="protein sequence ID" value="MFN2976739.1"/>
    <property type="molecule type" value="Genomic_DNA"/>
</dbReference>
<dbReference type="NCBIfam" id="NF004363">
    <property type="entry name" value="PRK05738.2-4"/>
    <property type="match status" value="1"/>
</dbReference>
<evidence type="ECO:0000313" key="6">
    <source>
        <dbReference type="Proteomes" id="UP001634747"/>
    </source>
</evidence>
<comment type="caution">
    <text evidence="5">The sequence shown here is derived from an EMBL/GenBank/DDBJ whole genome shotgun (WGS) entry which is preliminary data.</text>
</comment>
<dbReference type="InterPro" id="IPR012677">
    <property type="entry name" value="Nucleotide-bd_a/b_plait_sf"/>
</dbReference>
<comment type="subunit">
    <text evidence="4">Part of the 50S ribosomal subunit. Contacts protein L29, and trigger factor when it is bound to the ribosome.</text>
</comment>
<dbReference type="NCBIfam" id="NF004366">
    <property type="entry name" value="PRK05738.3-2"/>
    <property type="match status" value="1"/>
</dbReference>
<protein>
    <recommendedName>
        <fullName evidence="4">Large ribosomal subunit protein uL23</fullName>
    </recommendedName>
</protein>
<dbReference type="HAMAP" id="MF_01369_B">
    <property type="entry name" value="Ribosomal_uL23_B"/>
    <property type="match status" value="1"/>
</dbReference>
<reference evidence="5 6" key="1">
    <citation type="submission" date="2024-12" db="EMBL/GenBank/DDBJ databases">
        <authorList>
            <person name="Lee Y."/>
        </authorList>
    </citation>
    <scope>NUCLEOTIDE SEQUENCE [LARGE SCALE GENOMIC DNA]</scope>
    <source>
        <strain evidence="5 6">03SUJ4</strain>
    </source>
</reference>
<dbReference type="InterPro" id="IPR013025">
    <property type="entry name" value="Ribosomal_uL23-like"/>
</dbReference>
<name>A0ABW9KLV8_9BACT</name>
<comment type="function">
    <text evidence="4">One of the early assembly proteins it binds 23S rRNA. One of the proteins that surrounds the polypeptide exit tunnel on the outside of the ribosome. Forms the main docking site for trigger factor binding to the ribosome.</text>
</comment>
<dbReference type="Gene3D" id="3.30.70.330">
    <property type="match status" value="1"/>
</dbReference>
<evidence type="ECO:0000313" key="5">
    <source>
        <dbReference type="EMBL" id="MFN2976739.1"/>
    </source>
</evidence>
<keyword evidence="4" id="KW-0699">rRNA-binding</keyword>
<keyword evidence="2 4" id="KW-0689">Ribosomal protein</keyword>
<dbReference type="PANTHER" id="PTHR11620">
    <property type="entry name" value="60S RIBOSOMAL PROTEIN L23A"/>
    <property type="match status" value="1"/>
</dbReference>
<evidence type="ECO:0000256" key="3">
    <source>
        <dbReference type="ARBA" id="ARBA00023274"/>
    </source>
</evidence>
<evidence type="ECO:0000256" key="2">
    <source>
        <dbReference type="ARBA" id="ARBA00022980"/>
    </source>
</evidence>
<accession>A0ABW9KLV8</accession>
<dbReference type="RefSeq" id="WP_263411799.1">
    <property type="nucleotide sequence ID" value="NZ_BAABBH010000001.1"/>
</dbReference>
<evidence type="ECO:0000256" key="1">
    <source>
        <dbReference type="ARBA" id="ARBA00006700"/>
    </source>
</evidence>
<keyword evidence="3 4" id="KW-0687">Ribonucleoprotein</keyword>
<dbReference type="GO" id="GO:0005840">
    <property type="term" value="C:ribosome"/>
    <property type="evidence" value="ECO:0007669"/>
    <property type="project" value="UniProtKB-KW"/>
</dbReference>
<organism evidence="5 6">
    <name type="scientific">Terriglobus aquaticus</name>
    <dbReference type="NCBI Taxonomy" id="940139"/>
    <lineage>
        <taxon>Bacteria</taxon>
        <taxon>Pseudomonadati</taxon>
        <taxon>Acidobacteriota</taxon>
        <taxon>Terriglobia</taxon>
        <taxon>Terriglobales</taxon>
        <taxon>Acidobacteriaceae</taxon>
        <taxon>Terriglobus</taxon>
    </lineage>
</organism>
<dbReference type="NCBIfam" id="NF004359">
    <property type="entry name" value="PRK05738.1-3"/>
    <property type="match status" value="1"/>
</dbReference>
<dbReference type="Pfam" id="PF00276">
    <property type="entry name" value="Ribosomal_L23"/>
    <property type="match status" value="1"/>
</dbReference>
<evidence type="ECO:0000256" key="4">
    <source>
        <dbReference type="HAMAP-Rule" id="MF_01369"/>
    </source>
</evidence>
<sequence length="97" mass="11109">MPTVYQVIRRPLITEKSMGVKETEGTLVFEVAANATKTEVKQAVETLFQVKVSTIRTSNVLGKERRRGRFTGFRPDWKKAYVRLKSGEEMPEYVNSL</sequence>